<name>A0AAJ2LMX5_9HYPH</name>
<sequence length="90" mass="10403">AQDIRDLIFLRHARDLGFSTQQMKELMGLWKKTDRNSAEVKQMTLKHIENLNQKIKELQTMVLFLQESANQCAGNEQTECAILNQIERGA</sequence>
<keyword evidence="1" id="KW-0805">Transcription regulation</keyword>
<keyword evidence="5" id="KW-0238">DNA-binding</keyword>
<dbReference type="SUPFAM" id="SSF46955">
    <property type="entry name" value="Putative DNA-binding domain"/>
    <property type="match status" value="1"/>
</dbReference>
<evidence type="ECO:0000313" key="5">
    <source>
        <dbReference type="EMBL" id="MDR9778050.1"/>
    </source>
</evidence>
<dbReference type="InterPro" id="IPR009061">
    <property type="entry name" value="DNA-bd_dom_put_sf"/>
</dbReference>
<dbReference type="RefSeq" id="WP_310866185.1">
    <property type="nucleotide sequence ID" value="NZ_JAVLSF010000415.1"/>
</dbReference>
<dbReference type="AlphaFoldDB" id="A0AAJ2LMX5"/>
<evidence type="ECO:0000256" key="1">
    <source>
        <dbReference type="ARBA" id="ARBA00023015"/>
    </source>
</evidence>
<dbReference type="Pfam" id="PF09278">
    <property type="entry name" value="MerR-DNA-bind"/>
    <property type="match status" value="1"/>
</dbReference>
<dbReference type="Gene3D" id="1.10.1660.10">
    <property type="match status" value="1"/>
</dbReference>
<keyword evidence="2" id="KW-0804">Transcription</keyword>
<dbReference type="Proteomes" id="UP001268610">
    <property type="component" value="Unassembled WGS sequence"/>
</dbReference>
<accession>A0AAJ2LMX5</accession>
<evidence type="ECO:0000313" key="6">
    <source>
        <dbReference type="Proteomes" id="UP001268610"/>
    </source>
</evidence>
<evidence type="ECO:0000259" key="4">
    <source>
        <dbReference type="PROSITE" id="PS50937"/>
    </source>
</evidence>
<dbReference type="InterPro" id="IPR000551">
    <property type="entry name" value="MerR-type_HTH_dom"/>
</dbReference>
<evidence type="ECO:0000256" key="2">
    <source>
        <dbReference type="ARBA" id="ARBA00023163"/>
    </source>
</evidence>
<evidence type="ECO:0000256" key="3">
    <source>
        <dbReference type="SAM" id="Coils"/>
    </source>
</evidence>
<dbReference type="InterPro" id="IPR015358">
    <property type="entry name" value="Tscrpt_reg_MerR_DNA-bd"/>
</dbReference>
<feature type="coiled-coil region" evidence="3">
    <location>
        <begin position="41"/>
        <end position="68"/>
    </location>
</feature>
<keyword evidence="3" id="KW-0175">Coiled coil</keyword>
<dbReference type="EMBL" id="JAVLSF010000415">
    <property type="protein sequence ID" value="MDR9778050.1"/>
    <property type="molecule type" value="Genomic_DNA"/>
</dbReference>
<feature type="domain" description="HTH merR-type" evidence="4">
    <location>
        <begin position="1"/>
        <end position="29"/>
    </location>
</feature>
<dbReference type="GO" id="GO:0003677">
    <property type="term" value="F:DNA binding"/>
    <property type="evidence" value="ECO:0007669"/>
    <property type="project" value="UniProtKB-KW"/>
</dbReference>
<dbReference type="GO" id="GO:0006355">
    <property type="term" value="P:regulation of DNA-templated transcription"/>
    <property type="evidence" value="ECO:0007669"/>
    <property type="project" value="InterPro"/>
</dbReference>
<dbReference type="PROSITE" id="PS50937">
    <property type="entry name" value="HTH_MERR_2"/>
    <property type="match status" value="1"/>
</dbReference>
<organism evidence="5 6">
    <name type="scientific">Rhizobium hidalgonense</name>
    <dbReference type="NCBI Taxonomy" id="1538159"/>
    <lineage>
        <taxon>Bacteria</taxon>
        <taxon>Pseudomonadati</taxon>
        <taxon>Pseudomonadota</taxon>
        <taxon>Alphaproteobacteria</taxon>
        <taxon>Hyphomicrobiales</taxon>
        <taxon>Rhizobiaceae</taxon>
        <taxon>Rhizobium/Agrobacterium group</taxon>
        <taxon>Rhizobium</taxon>
    </lineage>
</organism>
<comment type="caution">
    <text evidence="5">The sequence shown here is derived from an EMBL/GenBank/DDBJ whole genome shotgun (WGS) entry which is preliminary data.</text>
</comment>
<reference evidence="5" key="1">
    <citation type="submission" date="2023-04" db="EMBL/GenBank/DDBJ databases">
        <title>Genomic characterization of faba bean (Vicia faba) microsymbionts in Mexican soils.</title>
        <authorList>
            <person name="Rivera Orduna F.N."/>
            <person name="Guevara-Luna J."/>
            <person name="Yan J."/>
            <person name="Arroyo-Herrera I."/>
            <person name="Li Y."/>
            <person name="Vasquez-Murrieta M.S."/>
            <person name="Wang E.T."/>
        </authorList>
    </citation>
    <scope>NUCLEOTIDE SEQUENCE</scope>
    <source>
        <strain evidence="5">CH26</strain>
    </source>
</reference>
<proteinExistence type="predicted"/>
<feature type="non-terminal residue" evidence="5">
    <location>
        <position position="1"/>
    </location>
</feature>
<gene>
    <name evidence="5" type="ORF">RJJ65_36560</name>
</gene>
<protein>
    <submittedName>
        <fullName evidence="5">MerR family DNA-binding protein</fullName>
    </submittedName>
</protein>